<dbReference type="EMBL" id="LR797450">
    <property type="protein sequence ID" value="CAB4217530.1"/>
    <property type="molecule type" value="Genomic_DNA"/>
</dbReference>
<evidence type="ECO:0000313" key="11">
    <source>
        <dbReference type="EMBL" id="CAB4193624.1"/>
    </source>
</evidence>
<comment type="cofactor">
    <cofactor evidence="1">
        <name>Fe(2+)</name>
        <dbReference type="ChEBI" id="CHEBI:29033"/>
    </cofactor>
</comment>
<dbReference type="GO" id="GO:0051213">
    <property type="term" value="F:dioxygenase activity"/>
    <property type="evidence" value="ECO:0007669"/>
    <property type="project" value="UniProtKB-KW"/>
</dbReference>
<keyword evidence="8" id="KW-0234">DNA repair</keyword>
<accession>A0A6J5SQP3</accession>
<organism evidence="12">
    <name type="scientific">uncultured Caudovirales phage</name>
    <dbReference type="NCBI Taxonomy" id="2100421"/>
    <lineage>
        <taxon>Viruses</taxon>
        <taxon>Duplodnaviria</taxon>
        <taxon>Heunggongvirae</taxon>
        <taxon>Uroviricota</taxon>
        <taxon>Caudoviricetes</taxon>
        <taxon>Peduoviridae</taxon>
        <taxon>Maltschvirus</taxon>
        <taxon>Maltschvirus maltsch</taxon>
    </lineage>
</organism>
<evidence type="ECO:0000256" key="2">
    <source>
        <dbReference type="ARBA" id="ARBA00022723"/>
    </source>
</evidence>
<feature type="domain" description="Fe2OG dioxygenase" evidence="9">
    <location>
        <begin position="96"/>
        <end position="195"/>
    </location>
</feature>
<evidence type="ECO:0000256" key="5">
    <source>
        <dbReference type="ARBA" id="ARBA00022964"/>
    </source>
</evidence>
<evidence type="ECO:0000256" key="8">
    <source>
        <dbReference type="ARBA" id="ARBA00023204"/>
    </source>
</evidence>
<dbReference type="GO" id="GO:0046872">
    <property type="term" value="F:metal ion binding"/>
    <property type="evidence" value="ECO:0007669"/>
    <property type="project" value="UniProtKB-KW"/>
</dbReference>
<evidence type="ECO:0000256" key="4">
    <source>
        <dbReference type="ARBA" id="ARBA00022842"/>
    </source>
</evidence>
<keyword evidence="4" id="KW-0460">Magnesium</keyword>
<dbReference type="InterPro" id="IPR027450">
    <property type="entry name" value="AlkB-like"/>
</dbReference>
<evidence type="ECO:0000313" key="12">
    <source>
        <dbReference type="EMBL" id="CAB4217530.1"/>
    </source>
</evidence>
<dbReference type="GO" id="GO:0006307">
    <property type="term" value="P:DNA alkylation repair"/>
    <property type="evidence" value="ECO:0007669"/>
    <property type="project" value="InterPro"/>
</dbReference>
<evidence type="ECO:0000313" key="13">
    <source>
        <dbReference type="EMBL" id="CAB5231376.1"/>
    </source>
</evidence>
<protein>
    <submittedName>
        <fullName evidence="12">AlkB Alkylated DNA repair protein</fullName>
    </submittedName>
</protein>
<evidence type="ECO:0000256" key="3">
    <source>
        <dbReference type="ARBA" id="ARBA00022763"/>
    </source>
</evidence>
<dbReference type="PANTHER" id="PTHR31212:SF4">
    <property type="entry name" value="ALPHA-KETOGLUTARATE-DEPENDENT DIOXYGENASE ALKB HOMOLOG 3"/>
    <property type="match status" value="1"/>
</dbReference>
<keyword evidence="3" id="KW-0227">DNA damage</keyword>
<reference evidence="12" key="1">
    <citation type="submission" date="2020-05" db="EMBL/GenBank/DDBJ databases">
        <authorList>
            <person name="Chiriac C."/>
            <person name="Salcher M."/>
            <person name="Ghai R."/>
            <person name="Kavagutti S V."/>
        </authorList>
    </citation>
    <scope>NUCLEOTIDE SEQUENCE</scope>
</reference>
<gene>
    <name evidence="10" type="ORF">UFOVP1127_94</name>
    <name evidence="11" type="ORF">UFOVP1242_116</name>
    <name evidence="12" type="ORF">UFOVP1492_40</name>
    <name evidence="13" type="ORF">UFOVP1580_69</name>
</gene>
<evidence type="ECO:0000313" key="10">
    <source>
        <dbReference type="EMBL" id="CAB4185546.1"/>
    </source>
</evidence>
<evidence type="ECO:0000259" key="9">
    <source>
        <dbReference type="PROSITE" id="PS51471"/>
    </source>
</evidence>
<dbReference type="FunFam" id="2.60.120.590:FF:000004">
    <property type="entry name" value="DNA oxidative demethylase ALKBH2"/>
    <property type="match status" value="1"/>
</dbReference>
<evidence type="ECO:0000256" key="7">
    <source>
        <dbReference type="ARBA" id="ARBA00023004"/>
    </source>
</evidence>
<dbReference type="SUPFAM" id="SSF51197">
    <property type="entry name" value="Clavaminate synthase-like"/>
    <property type="match status" value="1"/>
</dbReference>
<dbReference type="GO" id="GO:0032451">
    <property type="term" value="F:demethylase activity"/>
    <property type="evidence" value="ECO:0007669"/>
    <property type="project" value="UniProtKB-ARBA"/>
</dbReference>
<dbReference type="InterPro" id="IPR037151">
    <property type="entry name" value="AlkB-like_sf"/>
</dbReference>
<dbReference type="EMBL" id="LR797075">
    <property type="protein sequence ID" value="CAB4185546.1"/>
    <property type="molecule type" value="Genomic_DNA"/>
</dbReference>
<dbReference type="GO" id="GO:0140097">
    <property type="term" value="F:catalytic activity, acting on DNA"/>
    <property type="evidence" value="ECO:0007669"/>
    <property type="project" value="UniProtKB-ARBA"/>
</dbReference>
<dbReference type="EMBL" id="LR797197">
    <property type="protein sequence ID" value="CAB4193624.1"/>
    <property type="molecule type" value="Genomic_DNA"/>
</dbReference>
<dbReference type="InterPro" id="IPR032854">
    <property type="entry name" value="ALKBH3"/>
</dbReference>
<dbReference type="Pfam" id="PF13532">
    <property type="entry name" value="2OG-FeII_Oxy_2"/>
    <property type="match status" value="1"/>
</dbReference>
<dbReference type="GO" id="GO:0016787">
    <property type="term" value="F:hydrolase activity"/>
    <property type="evidence" value="ECO:0007669"/>
    <property type="project" value="UniProtKB-ARBA"/>
</dbReference>
<dbReference type="PANTHER" id="PTHR31212">
    <property type="entry name" value="ALPHA-KETOGLUTARATE-DEPENDENT DIOXYGENASE ALKB HOMOLOG 3"/>
    <property type="match status" value="1"/>
</dbReference>
<dbReference type="PROSITE" id="PS51471">
    <property type="entry name" value="FE2OG_OXY"/>
    <property type="match status" value="1"/>
</dbReference>
<dbReference type="GO" id="GO:0016705">
    <property type="term" value="F:oxidoreductase activity, acting on paired donors, with incorporation or reduction of molecular oxygen"/>
    <property type="evidence" value="ECO:0007669"/>
    <property type="project" value="UniProtKB-ARBA"/>
</dbReference>
<sequence length="198" mass="23048">MTETKLNLPDSEIILYENFLNKEEADALYLDLYRQVEWELRKLFMFGRWIDQPRLTAFYGDNDKNYQYTGTKWEAHPWIEPLAQIKDRLVEFIGRPINGVLCNLYRDGQDSCGWHSDAGKSDGTNPQIYSISLGQTRIFQIKHNTLPEHSLVNIPLSHGSLLLMGGPMQHHWQHAIPKVRGVCHPRINLTFRLTQTED</sequence>
<name>A0A6J5SQP3_9CAUD</name>
<dbReference type="EMBL" id="LR798430">
    <property type="protein sequence ID" value="CAB5231376.1"/>
    <property type="molecule type" value="Genomic_DNA"/>
</dbReference>
<keyword evidence="2" id="KW-0479">Metal-binding</keyword>
<evidence type="ECO:0000256" key="6">
    <source>
        <dbReference type="ARBA" id="ARBA00023002"/>
    </source>
</evidence>
<dbReference type="Gene3D" id="2.60.120.590">
    <property type="entry name" value="Alpha-ketoglutarate-dependent dioxygenase AlkB-like"/>
    <property type="match status" value="1"/>
</dbReference>
<keyword evidence="7" id="KW-0408">Iron</keyword>
<proteinExistence type="predicted"/>
<evidence type="ECO:0000256" key="1">
    <source>
        <dbReference type="ARBA" id="ARBA00001954"/>
    </source>
</evidence>
<keyword evidence="5" id="KW-0223">Dioxygenase</keyword>
<dbReference type="InterPro" id="IPR005123">
    <property type="entry name" value="Oxoglu/Fe-dep_dioxygenase_dom"/>
</dbReference>
<keyword evidence="6" id="KW-0560">Oxidoreductase</keyword>